<evidence type="ECO:0000313" key="4">
    <source>
        <dbReference type="EMBL" id="KAF6027710.1"/>
    </source>
</evidence>
<dbReference type="Pfam" id="PF10257">
    <property type="entry name" value="RAI16-like"/>
    <property type="match status" value="1"/>
</dbReference>
<dbReference type="Pfam" id="PF19311">
    <property type="entry name" value="KELAA"/>
    <property type="match status" value="1"/>
</dbReference>
<gene>
    <name evidence="4" type="ORF">EB796_013983</name>
</gene>
<evidence type="ECO:0000313" key="5">
    <source>
        <dbReference type="Proteomes" id="UP000593567"/>
    </source>
</evidence>
<accession>A0A7J7JN11</accession>
<name>A0A7J7JN11_BUGNE</name>
<feature type="region of interest" description="Disordered" evidence="2">
    <location>
        <begin position="444"/>
        <end position="476"/>
    </location>
</feature>
<evidence type="ECO:0000256" key="1">
    <source>
        <dbReference type="ARBA" id="ARBA00024336"/>
    </source>
</evidence>
<comment type="similarity">
    <text evidence="1">Belongs to the FHIP family.</text>
</comment>
<dbReference type="PANTHER" id="PTHR21705:SF12">
    <property type="entry name" value="FHF COMPLEX SUBUNIT HOOK-INTERACTING PROTEIN C-TERMINAL DOMAIN-CONTAINING PROTEIN"/>
    <property type="match status" value="1"/>
</dbReference>
<feature type="compositionally biased region" description="Polar residues" evidence="2">
    <location>
        <begin position="453"/>
        <end position="471"/>
    </location>
</feature>
<feature type="domain" description="FHF complex subunit HOOK-interacting protein C-terminal" evidence="3">
    <location>
        <begin position="563"/>
        <end position="655"/>
    </location>
</feature>
<evidence type="ECO:0000256" key="2">
    <source>
        <dbReference type="SAM" id="MobiDB-lite"/>
    </source>
</evidence>
<sequence>MFKKFTGILNSAVEALAPNASPVDNFTFHWKAVTSFFMEHRDAKSPIEETNIPTHLQNMIDILIYEEQQDDSGSTGPCMEYLLHHKLLETLYTIGRADCPPGMKQKVLLFFTSLLSKIKQPLLPHVNVFKAVHKLIRVCGEIKASPTEVEEMQFLCTVCAKLKAHPHVVNFFLELTPNSRSYASVKEARSSAANISAKADSNAQEFGLVDALLSMSYSADSRVAMKCCEGLILLTSLPEDAAATAILDHTKFLHEITTWLNTAYNHLPRSIDPAVVDGVEARWGIDHIKMSEAAFPGQRHIVNFLSLFDYCNILIKEAHSKISKALVLAIRKQFLEPAMKPDLLKDSEEQFIAPSAYLAKVLQFVNTDLLNQEMSNFIFEVDLESDLRSLSRTLIERCDDPSEMVGSLHLKLFDSLLQKPCEVTVYELVAKYLVSRAYADQSKLNSEEKSVSHTETSINTQPSPASPSLSHPGTPVSPDLETEYAQLFECNNENEPTPVTTIVNHYLNLVPESIKSSYQLADSGYEVYLNDACKQFSDINLLCSSWAWSADCALLQNEEEFFEGPFLRILFGRIAQMTEQSYSTNLLLTSLISKVALLPHQNIHEYLLDPFLPMKEGVTNLCTAFNELLNLVTVHCKNCKNISQKLIKKRNLLMGVFGGDLSDITADEDRFLGAIIVLEEFCKELAAISFAKHHIIF</sequence>
<dbReference type="InterPro" id="IPR019384">
    <property type="entry name" value="FHIP"/>
</dbReference>
<dbReference type="OrthoDB" id="5350595at2759"/>
<protein>
    <submittedName>
        <fullName evidence="4">FAM160B1</fullName>
    </submittedName>
</protein>
<organism evidence="4 5">
    <name type="scientific">Bugula neritina</name>
    <name type="common">Brown bryozoan</name>
    <name type="synonym">Sertularia neritina</name>
    <dbReference type="NCBI Taxonomy" id="10212"/>
    <lineage>
        <taxon>Eukaryota</taxon>
        <taxon>Metazoa</taxon>
        <taxon>Spiralia</taxon>
        <taxon>Lophotrochozoa</taxon>
        <taxon>Bryozoa</taxon>
        <taxon>Gymnolaemata</taxon>
        <taxon>Cheilostomatida</taxon>
        <taxon>Flustrina</taxon>
        <taxon>Buguloidea</taxon>
        <taxon>Bugulidae</taxon>
        <taxon>Bugula</taxon>
    </lineage>
</organism>
<evidence type="ECO:0000259" key="3">
    <source>
        <dbReference type="Pfam" id="PF19314"/>
    </source>
</evidence>
<dbReference type="AlphaFoldDB" id="A0A7J7JN11"/>
<dbReference type="EMBL" id="VXIV02002038">
    <property type="protein sequence ID" value="KAF6027710.1"/>
    <property type="molecule type" value="Genomic_DNA"/>
</dbReference>
<dbReference type="Proteomes" id="UP000593567">
    <property type="component" value="Unassembled WGS sequence"/>
</dbReference>
<keyword evidence="5" id="KW-1185">Reference proteome</keyword>
<dbReference type="InterPro" id="IPR045668">
    <property type="entry name" value="FHIP_KELAA_motif"/>
</dbReference>
<reference evidence="4" key="1">
    <citation type="submission" date="2020-06" db="EMBL/GenBank/DDBJ databases">
        <title>Draft genome of Bugula neritina, a colonial animal packing powerful symbionts and potential medicines.</title>
        <authorList>
            <person name="Rayko M."/>
        </authorList>
    </citation>
    <scope>NUCLEOTIDE SEQUENCE [LARGE SCALE GENOMIC DNA]</scope>
    <source>
        <strain evidence="4">Kwan_BN1</strain>
    </source>
</reference>
<dbReference type="PANTHER" id="PTHR21705">
    <property type="entry name" value="RAI16 PROTEIN-RELATED"/>
    <property type="match status" value="1"/>
</dbReference>
<proteinExistence type="inferred from homology"/>
<dbReference type="InterPro" id="IPR045669">
    <property type="entry name" value="FHIP_C"/>
</dbReference>
<comment type="caution">
    <text evidence="4">The sequence shown here is derived from an EMBL/GenBank/DDBJ whole genome shotgun (WGS) entry which is preliminary data.</text>
</comment>
<dbReference type="Pfam" id="PF19314">
    <property type="entry name" value="DUF5917"/>
    <property type="match status" value="1"/>
</dbReference>